<keyword evidence="1" id="KW-0285">Flavoprotein</keyword>
<evidence type="ECO:0000256" key="1">
    <source>
        <dbReference type="ARBA" id="ARBA00022630"/>
    </source>
</evidence>
<keyword evidence="7" id="KW-1185">Reference proteome</keyword>
<dbReference type="Gene3D" id="3.20.20.30">
    <property type="entry name" value="Luciferase-like domain"/>
    <property type="match status" value="1"/>
</dbReference>
<organism evidence="6 7">
    <name type="scientific">Frankia umida</name>
    <dbReference type="NCBI Taxonomy" id="573489"/>
    <lineage>
        <taxon>Bacteria</taxon>
        <taxon>Bacillati</taxon>
        <taxon>Actinomycetota</taxon>
        <taxon>Actinomycetes</taxon>
        <taxon>Frankiales</taxon>
        <taxon>Frankiaceae</taxon>
        <taxon>Frankia</taxon>
    </lineage>
</organism>
<dbReference type="PANTHER" id="PTHR42847">
    <property type="entry name" value="ALKANESULFONATE MONOOXYGENASE"/>
    <property type="match status" value="1"/>
</dbReference>
<keyword evidence="2" id="KW-0288">FMN</keyword>
<accession>A0ABT0K1P8</accession>
<dbReference type="EMBL" id="JALKFT010000020">
    <property type="protein sequence ID" value="MCK9877726.1"/>
    <property type="molecule type" value="Genomic_DNA"/>
</dbReference>
<dbReference type="SUPFAM" id="SSF51679">
    <property type="entry name" value="Bacterial luciferase-like"/>
    <property type="match status" value="1"/>
</dbReference>
<evidence type="ECO:0000256" key="4">
    <source>
        <dbReference type="ARBA" id="ARBA00023033"/>
    </source>
</evidence>
<keyword evidence="3" id="KW-0560">Oxidoreductase</keyword>
<evidence type="ECO:0000313" key="7">
    <source>
        <dbReference type="Proteomes" id="UP001201873"/>
    </source>
</evidence>
<gene>
    <name evidence="6" type="ORF">MXD59_18415</name>
</gene>
<dbReference type="InterPro" id="IPR050172">
    <property type="entry name" value="SsuD_RutA_monooxygenase"/>
</dbReference>
<reference evidence="6 7" key="1">
    <citation type="submission" date="2022-04" db="EMBL/GenBank/DDBJ databases">
        <title>Genome diversity in the genus Frankia.</title>
        <authorList>
            <person name="Carlos-Shanley C."/>
            <person name="Hahn D."/>
        </authorList>
    </citation>
    <scope>NUCLEOTIDE SEQUENCE [LARGE SCALE GENOMIC DNA]</scope>
    <source>
        <strain evidence="6 7">Ag45/Mut15</strain>
    </source>
</reference>
<name>A0ABT0K1P8_9ACTN</name>
<evidence type="ECO:0000313" key="6">
    <source>
        <dbReference type="EMBL" id="MCK9877726.1"/>
    </source>
</evidence>
<dbReference type="CDD" id="cd01097">
    <property type="entry name" value="Tetrahydromethanopterin_reductase"/>
    <property type="match status" value="1"/>
</dbReference>
<dbReference type="Proteomes" id="UP001201873">
    <property type="component" value="Unassembled WGS sequence"/>
</dbReference>
<feature type="domain" description="Luciferase-like" evidence="5">
    <location>
        <begin position="12"/>
        <end position="229"/>
    </location>
</feature>
<evidence type="ECO:0000259" key="5">
    <source>
        <dbReference type="Pfam" id="PF00296"/>
    </source>
</evidence>
<comment type="caution">
    <text evidence="6">The sequence shown here is derived from an EMBL/GenBank/DDBJ whole genome shotgun (WGS) entry which is preliminary data.</text>
</comment>
<dbReference type="PANTHER" id="PTHR42847:SF4">
    <property type="entry name" value="ALKANESULFONATE MONOOXYGENASE-RELATED"/>
    <property type="match status" value="1"/>
</dbReference>
<dbReference type="InterPro" id="IPR036661">
    <property type="entry name" value="Luciferase-like_sf"/>
</dbReference>
<dbReference type="InterPro" id="IPR011251">
    <property type="entry name" value="Luciferase-like_dom"/>
</dbReference>
<sequence>MEFHLYLPQMRLTPDRLAERARAAEAAGFDGIAGMDHLAPPLAEDQPMFGAAVTNAWLAAQTTRLTLGSLVLCDAFRHPVMLAQETVSLDHLSAGRYELGIGWGSRGGEFTTYGVTPTEPRARVRRLRETLEILRALWMGGPVDYDGEFFQLRGARQAPAPLGHIPITVGGAGPRTMELVAEYADWWNVHVGILDRFDEMRPRAGRARVSLQHMVALVHTEADRERVTATATRRFGTNGVVVGSPAELVDFFGGLRERGVERVYAWFCDFADPATLAAFGASVIPALR</sequence>
<evidence type="ECO:0000256" key="2">
    <source>
        <dbReference type="ARBA" id="ARBA00022643"/>
    </source>
</evidence>
<dbReference type="RefSeq" id="WP_248813486.1">
    <property type="nucleotide sequence ID" value="NZ_JALKFT010000020.1"/>
</dbReference>
<proteinExistence type="predicted"/>
<keyword evidence="4" id="KW-0503">Monooxygenase</keyword>
<protein>
    <submittedName>
        <fullName evidence="6">LLM class flavin-dependent oxidoreductase</fullName>
    </submittedName>
</protein>
<evidence type="ECO:0000256" key="3">
    <source>
        <dbReference type="ARBA" id="ARBA00023002"/>
    </source>
</evidence>
<dbReference type="Pfam" id="PF00296">
    <property type="entry name" value="Bac_luciferase"/>
    <property type="match status" value="1"/>
</dbReference>